<proteinExistence type="inferred from homology"/>
<sequence length="423" mass="46387">MRPASALLALLPFAPTVWGRIKYLGVALAGIDFGCDIDGSCPLDTVQIPLSTHGGPDGEGQMKHWVKNYDMNMFRLSSTWQFLTNDNLGGKLDKKNFGIFDELMQACLDTGAYCIIDIHNFARYDGGIIGQGGPTDEVFADLLTQLTKKYPDNEKVAFGLMNEPHDIDINRWGETCQVAVNAIRAAETTDHMILLPGTNFTNVETFIITGSADALHKVTNPDGSHDNLFFDFHKYLDENNSGTHETCTTDNVEAYGRMADWLREHDRKAIISESGATMDETCFERFCRQNEFINENIDVFEGFIGWGAGAFAEDYLLSLTPKSDGDGTFVDNRLMTECIVKPFGAKAQAKPTTTKKTTTHHHTSTKATSTEPTSTGTSSTITSAPPQPTETGDSEEVTEDSAAASAGVSFFTILLSFLIITFM</sequence>
<dbReference type="OrthoDB" id="5823761at2759"/>
<keyword evidence="11" id="KW-1185">Reference proteome</keyword>
<comment type="caution">
    <text evidence="10">The sequence shown here is derived from an EMBL/GenBank/DDBJ whole genome shotgun (WGS) entry which is preliminary data.</text>
</comment>
<dbReference type="GO" id="GO:0009251">
    <property type="term" value="P:glucan catabolic process"/>
    <property type="evidence" value="ECO:0007669"/>
    <property type="project" value="TreeGrafter"/>
</dbReference>
<feature type="region of interest" description="Disordered" evidence="7">
    <location>
        <begin position="349"/>
        <end position="400"/>
    </location>
</feature>
<name>A0A8K0SPR1_9HYPO</name>
<keyword evidence="4 6" id="KW-0378">Hydrolase</keyword>
<evidence type="ECO:0000256" key="3">
    <source>
        <dbReference type="ARBA" id="ARBA00012601"/>
    </source>
</evidence>
<feature type="signal peptide" evidence="8">
    <location>
        <begin position="1"/>
        <end position="19"/>
    </location>
</feature>
<feature type="chain" id="PRO_5035443425" description="cellulase" evidence="8">
    <location>
        <begin position="20"/>
        <end position="423"/>
    </location>
</feature>
<dbReference type="EMBL" id="JAGPNK010000011">
    <property type="protein sequence ID" value="KAH7311608.1"/>
    <property type="molecule type" value="Genomic_DNA"/>
</dbReference>
<dbReference type="GO" id="GO:0008810">
    <property type="term" value="F:cellulase activity"/>
    <property type="evidence" value="ECO:0007669"/>
    <property type="project" value="UniProtKB-EC"/>
</dbReference>
<dbReference type="InterPro" id="IPR017853">
    <property type="entry name" value="GH"/>
</dbReference>
<accession>A0A8K0SPR1</accession>
<dbReference type="InterPro" id="IPR018087">
    <property type="entry name" value="Glyco_hydro_5_CS"/>
</dbReference>
<keyword evidence="8" id="KW-0732">Signal</keyword>
<dbReference type="PANTHER" id="PTHR34142">
    <property type="entry name" value="ENDO-BETA-1,4-GLUCANASE A"/>
    <property type="match status" value="1"/>
</dbReference>
<comment type="catalytic activity">
    <reaction evidence="1">
        <text>Endohydrolysis of (1-&gt;4)-beta-D-glucosidic linkages in cellulose, lichenin and cereal beta-D-glucans.</text>
        <dbReference type="EC" id="3.2.1.4"/>
    </reaction>
</comment>
<dbReference type="Gene3D" id="3.20.20.80">
    <property type="entry name" value="Glycosidases"/>
    <property type="match status" value="1"/>
</dbReference>
<dbReference type="Pfam" id="PF00150">
    <property type="entry name" value="Cellulase"/>
    <property type="match status" value="1"/>
</dbReference>
<evidence type="ECO:0000256" key="7">
    <source>
        <dbReference type="SAM" id="MobiDB-lite"/>
    </source>
</evidence>
<comment type="similarity">
    <text evidence="2 6">Belongs to the glycosyl hydrolase 5 (cellulase A) family.</text>
</comment>
<dbReference type="SUPFAM" id="SSF51445">
    <property type="entry name" value="(Trans)glycosidases"/>
    <property type="match status" value="1"/>
</dbReference>
<evidence type="ECO:0000256" key="6">
    <source>
        <dbReference type="RuleBase" id="RU361153"/>
    </source>
</evidence>
<gene>
    <name evidence="10" type="ORF">B0I35DRAFT_411787</name>
</gene>
<reference evidence="10" key="1">
    <citation type="journal article" date="2021" name="Nat. Commun.">
        <title>Genetic determinants of endophytism in the Arabidopsis root mycobiome.</title>
        <authorList>
            <person name="Mesny F."/>
            <person name="Miyauchi S."/>
            <person name="Thiergart T."/>
            <person name="Pickel B."/>
            <person name="Atanasova L."/>
            <person name="Karlsson M."/>
            <person name="Huettel B."/>
            <person name="Barry K.W."/>
            <person name="Haridas S."/>
            <person name="Chen C."/>
            <person name="Bauer D."/>
            <person name="Andreopoulos W."/>
            <person name="Pangilinan J."/>
            <person name="LaButti K."/>
            <person name="Riley R."/>
            <person name="Lipzen A."/>
            <person name="Clum A."/>
            <person name="Drula E."/>
            <person name="Henrissat B."/>
            <person name="Kohler A."/>
            <person name="Grigoriev I.V."/>
            <person name="Martin F.M."/>
            <person name="Hacquard S."/>
        </authorList>
    </citation>
    <scope>NUCLEOTIDE SEQUENCE</scope>
    <source>
        <strain evidence="10">MPI-CAGE-CH-0235</strain>
    </source>
</reference>
<evidence type="ECO:0000256" key="8">
    <source>
        <dbReference type="SAM" id="SignalP"/>
    </source>
</evidence>
<organism evidence="10 11">
    <name type="scientific">Stachybotrys elegans</name>
    <dbReference type="NCBI Taxonomy" id="80388"/>
    <lineage>
        <taxon>Eukaryota</taxon>
        <taxon>Fungi</taxon>
        <taxon>Dikarya</taxon>
        <taxon>Ascomycota</taxon>
        <taxon>Pezizomycotina</taxon>
        <taxon>Sordariomycetes</taxon>
        <taxon>Hypocreomycetidae</taxon>
        <taxon>Hypocreales</taxon>
        <taxon>Stachybotryaceae</taxon>
        <taxon>Stachybotrys</taxon>
    </lineage>
</organism>
<protein>
    <recommendedName>
        <fullName evidence="3">cellulase</fullName>
        <ecNumber evidence="3">3.2.1.4</ecNumber>
    </recommendedName>
</protein>
<feature type="compositionally biased region" description="Low complexity" evidence="7">
    <location>
        <begin position="365"/>
        <end position="383"/>
    </location>
</feature>
<dbReference type="PROSITE" id="PS00659">
    <property type="entry name" value="GLYCOSYL_HYDROL_F5"/>
    <property type="match status" value="1"/>
</dbReference>
<dbReference type="AlphaFoldDB" id="A0A8K0SPR1"/>
<dbReference type="EC" id="3.2.1.4" evidence="3"/>
<evidence type="ECO:0000256" key="2">
    <source>
        <dbReference type="ARBA" id="ARBA00005641"/>
    </source>
</evidence>
<evidence type="ECO:0000313" key="11">
    <source>
        <dbReference type="Proteomes" id="UP000813444"/>
    </source>
</evidence>
<evidence type="ECO:0000256" key="5">
    <source>
        <dbReference type="ARBA" id="ARBA00023295"/>
    </source>
</evidence>
<evidence type="ECO:0000256" key="1">
    <source>
        <dbReference type="ARBA" id="ARBA00000966"/>
    </source>
</evidence>
<evidence type="ECO:0000256" key="4">
    <source>
        <dbReference type="ARBA" id="ARBA00022801"/>
    </source>
</evidence>
<keyword evidence="5 6" id="KW-0326">Glycosidase</keyword>
<evidence type="ECO:0000259" key="9">
    <source>
        <dbReference type="Pfam" id="PF00150"/>
    </source>
</evidence>
<dbReference type="PANTHER" id="PTHR34142:SF5">
    <property type="entry name" value="CBM1 DOMAIN-CONTAINING PROTEIN"/>
    <property type="match status" value="1"/>
</dbReference>
<evidence type="ECO:0000313" key="10">
    <source>
        <dbReference type="EMBL" id="KAH7311608.1"/>
    </source>
</evidence>
<dbReference type="Proteomes" id="UP000813444">
    <property type="component" value="Unassembled WGS sequence"/>
</dbReference>
<dbReference type="InterPro" id="IPR001547">
    <property type="entry name" value="Glyco_hydro_5"/>
</dbReference>
<feature type="domain" description="Glycoside hydrolase family 5" evidence="9">
    <location>
        <begin position="50"/>
        <end position="298"/>
    </location>
</feature>